<dbReference type="InterPro" id="IPR017948">
    <property type="entry name" value="TGFb_CS"/>
</dbReference>
<dbReference type="SMART" id="SM00204">
    <property type="entry name" value="TGFB"/>
    <property type="match status" value="1"/>
</dbReference>
<dbReference type="GO" id="GO:0008083">
    <property type="term" value="F:growth factor activity"/>
    <property type="evidence" value="ECO:0007669"/>
    <property type="project" value="UniProtKB-KW"/>
</dbReference>
<dbReference type="InterPro" id="IPR001111">
    <property type="entry name" value="TGF-b_propeptide"/>
</dbReference>
<dbReference type="Proteomes" id="UP000812440">
    <property type="component" value="Chromosome 7"/>
</dbReference>
<keyword evidence="6" id="KW-1015">Disulfide bond</keyword>
<dbReference type="InterPro" id="IPR001839">
    <property type="entry name" value="TGF-b_C"/>
</dbReference>
<evidence type="ECO:0000313" key="12">
    <source>
        <dbReference type="Proteomes" id="UP000812440"/>
    </source>
</evidence>
<accession>A0A8T2IXQ7</accession>
<gene>
    <name evidence="11" type="ORF">GDO86_013037</name>
</gene>
<keyword evidence="12" id="KW-1185">Reference proteome</keyword>
<evidence type="ECO:0000256" key="1">
    <source>
        <dbReference type="ARBA" id="ARBA00004613"/>
    </source>
</evidence>
<evidence type="ECO:0000256" key="9">
    <source>
        <dbReference type="SAM" id="SignalP"/>
    </source>
</evidence>
<dbReference type="AlphaFoldDB" id="A0A8T2IXQ7"/>
<dbReference type="Pfam" id="PF00688">
    <property type="entry name" value="TGFb_propeptide"/>
    <property type="match status" value="1"/>
</dbReference>
<dbReference type="Gene3D" id="2.10.90.10">
    <property type="entry name" value="Cystine-knot cytokines"/>
    <property type="match status" value="1"/>
</dbReference>
<dbReference type="InterPro" id="IPR015615">
    <property type="entry name" value="TGF-beta-rel"/>
</dbReference>
<comment type="subcellular location">
    <subcellularLocation>
        <location evidence="1">Secreted</location>
    </subcellularLocation>
</comment>
<dbReference type="GO" id="GO:0005125">
    <property type="term" value="F:cytokine activity"/>
    <property type="evidence" value="ECO:0007669"/>
    <property type="project" value="TreeGrafter"/>
</dbReference>
<keyword evidence="7" id="KW-0325">Glycoprotein</keyword>
<evidence type="ECO:0000256" key="2">
    <source>
        <dbReference type="ARBA" id="ARBA00006656"/>
    </source>
</evidence>
<dbReference type="PROSITE" id="PS51362">
    <property type="entry name" value="TGF_BETA_2"/>
    <property type="match status" value="1"/>
</dbReference>
<dbReference type="Pfam" id="PF00019">
    <property type="entry name" value="TGF_beta"/>
    <property type="match status" value="1"/>
</dbReference>
<keyword evidence="5 8" id="KW-0339">Growth factor</keyword>
<dbReference type="Gene3D" id="2.60.120.970">
    <property type="match status" value="1"/>
</dbReference>
<proteinExistence type="inferred from homology"/>
<feature type="domain" description="TGF-beta family profile" evidence="10">
    <location>
        <begin position="286"/>
        <end position="401"/>
    </location>
</feature>
<dbReference type="EMBL" id="JAACNH010000008">
    <property type="protein sequence ID" value="KAG8434916.1"/>
    <property type="molecule type" value="Genomic_DNA"/>
</dbReference>
<evidence type="ECO:0000256" key="6">
    <source>
        <dbReference type="ARBA" id="ARBA00023157"/>
    </source>
</evidence>
<dbReference type="PROSITE" id="PS00250">
    <property type="entry name" value="TGF_BETA_1"/>
    <property type="match status" value="1"/>
</dbReference>
<keyword evidence="3" id="KW-0964">Secreted</keyword>
<organism evidence="11 12">
    <name type="scientific">Hymenochirus boettgeri</name>
    <name type="common">Congo dwarf clawed frog</name>
    <dbReference type="NCBI Taxonomy" id="247094"/>
    <lineage>
        <taxon>Eukaryota</taxon>
        <taxon>Metazoa</taxon>
        <taxon>Chordata</taxon>
        <taxon>Craniata</taxon>
        <taxon>Vertebrata</taxon>
        <taxon>Euteleostomi</taxon>
        <taxon>Amphibia</taxon>
        <taxon>Batrachia</taxon>
        <taxon>Anura</taxon>
        <taxon>Pipoidea</taxon>
        <taxon>Pipidae</taxon>
        <taxon>Pipinae</taxon>
        <taxon>Hymenochirus</taxon>
    </lineage>
</organism>
<name>A0A8T2IXQ7_9PIPI</name>
<sequence>MCTSSICLLVLLICGPVALLPLSPKKKKDSLEDRSAPAALSEAIQKLQKVFDFEELPHNILPAKKPPQFMLELYSRVADADGSTKAHGLLQGNVVRSFENKVHSESGEPIFFFNISSVGNNEKMLNAELRVFKRKPLRIASRHHFCKVDVYEVLDSSTRPWRGNLISSRLLPLHYQGWEMFNVTQTVSKWVGDNKTNHGFLILSTFPSGNILDTDLLSLAKHQPDSKKSYLVLFSDDGRRGVPSSLTSLPNTKEADFYTLSSEPSSPVFLPISPNIPEVLDLSKSRKIRDVFIEKDPPCQRKSLYVDFEDIGWAGWIISPRGYNAYHCKGSCLFPLGQGLGATNHATVQSIVHALKLNKDIETPCCVPDQLNSINLLYFDDEENVVLKQYNDMVAVSCGCH</sequence>
<dbReference type="GO" id="GO:0005615">
    <property type="term" value="C:extracellular space"/>
    <property type="evidence" value="ECO:0007669"/>
    <property type="project" value="TreeGrafter"/>
</dbReference>
<dbReference type="InterPro" id="IPR029034">
    <property type="entry name" value="Cystine-knot_cytokine"/>
</dbReference>
<feature type="chain" id="PRO_5035774024" description="TGF-beta family profile domain-containing protein" evidence="9">
    <location>
        <begin position="20"/>
        <end position="401"/>
    </location>
</feature>
<evidence type="ECO:0000256" key="8">
    <source>
        <dbReference type="RuleBase" id="RU000354"/>
    </source>
</evidence>
<reference evidence="11" key="1">
    <citation type="thesis" date="2020" institute="ProQuest LLC" country="789 East Eisenhower Parkway, Ann Arbor, MI, USA">
        <title>Comparative Genomics and Chromosome Evolution.</title>
        <authorList>
            <person name="Mudd A.B."/>
        </authorList>
    </citation>
    <scope>NUCLEOTIDE SEQUENCE</scope>
    <source>
        <strain evidence="11">Female2</strain>
        <tissue evidence="11">Blood</tissue>
    </source>
</reference>
<dbReference type="PANTHER" id="PTHR11848">
    <property type="entry name" value="TGF-BETA FAMILY"/>
    <property type="match status" value="1"/>
</dbReference>
<evidence type="ECO:0000256" key="3">
    <source>
        <dbReference type="ARBA" id="ARBA00022525"/>
    </source>
</evidence>
<dbReference type="CDD" id="cd13765">
    <property type="entry name" value="TGF_beta_ADMP"/>
    <property type="match status" value="1"/>
</dbReference>
<dbReference type="PANTHER" id="PTHR11848:SF277">
    <property type="entry name" value="TGF-BETA FAMILY PROFILE DOMAIN-CONTAINING PROTEIN"/>
    <property type="match status" value="1"/>
</dbReference>
<evidence type="ECO:0000256" key="7">
    <source>
        <dbReference type="ARBA" id="ARBA00023180"/>
    </source>
</evidence>
<dbReference type="FunFam" id="2.10.90.10:FF:000001">
    <property type="entry name" value="Bone morphogenetic protein 4"/>
    <property type="match status" value="1"/>
</dbReference>
<comment type="caution">
    <text evidence="11">The sequence shown here is derived from an EMBL/GenBank/DDBJ whole genome shotgun (WGS) entry which is preliminary data.</text>
</comment>
<comment type="similarity">
    <text evidence="2 8">Belongs to the TGF-beta family.</text>
</comment>
<evidence type="ECO:0000256" key="4">
    <source>
        <dbReference type="ARBA" id="ARBA00022729"/>
    </source>
</evidence>
<dbReference type="SUPFAM" id="SSF57501">
    <property type="entry name" value="Cystine-knot cytokines"/>
    <property type="match status" value="1"/>
</dbReference>
<keyword evidence="4 9" id="KW-0732">Signal</keyword>
<protein>
    <recommendedName>
        <fullName evidence="10">TGF-beta family profile domain-containing protein</fullName>
    </recommendedName>
</protein>
<evidence type="ECO:0000313" key="11">
    <source>
        <dbReference type="EMBL" id="KAG8434916.1"/>
    </source>
</evidence>
<feature type="signal peptide" evidence="9">
    <location>
        <begin position="1"/>
        <end position="19"/>
    </location>
</feature>
<evidence type="ECO:0000259" key="10">
    <source>
        <dbReference type="PROSITE" id="PS51362"/>
    </source>
</evidence>
<evidence type="ECO:0000256" key="5">
    <source>
        <dbReference type="ARBA" id="ARBA00023030"/>
    </source>
</evidence>
<dbReference type="OrthoDB" id="5987191at2759"/>